<keyword evidence="4" id="KW-0413">Isomerase</keyword>
<feature type="domain" description="GST N-terminal" evidence="2">
    <location>
        <begin position="1"/>
        <end position="91"/>
    </location>
</feature>
<evidence type="ECO:0000256" key="1">
    <source>
        <dbReference type="ARBA" id="ARBA00010007"/>
    </source>
</evidence>
<proteinExistence type="inferred from homology"/>
<dbReference type="InterPro" id="IPR040079">
    <property type="entry name" value="Glutathione_S-Trfase"/>
</dbReference>
<evidence type="ECO:0000259" key="3">
    <source>
        <dbReference type="PROSITE" id="PS50405"/>
    </source>
</evidence>
<evidence type="ECO:0000313" key="4">
    <source>
        <dbReference type="EMBL" id="SJM36510.1"/>
    </source>
</evidence>
<dbReference type="InterPro" id="IPR005955">
    <property type="entry name" value="GST_Zeta"/>
</dbReference>
<dbReference type="GO" id="GO:0016034">
    <property type="term" value="F:maleylacetoacetate isomerase activity"/>
    <property type="evidence" value="ECO:0007669"/>
    <property type="project" value="TreeGrafter"/>
</dbReference>
<dbReference type="SUPFAM" id="SSF52833">
    <property type="entry name" value="Thioredoxin-like"/>
    <property type="match status" value="1"/>
</dbReference>
<dbReference type="InterPro" id="IPR034333">
    <property type="entry name" value="GST_Zeta_N"/>
</dbReference>
<dbReference type="Gene3D" id="1.20.1050.10">
    <property type="match status" value="1"/>
</dbReference>
<dbReference type="SFLD" id="SFLDS00019">
    <property type="entry name" value="Glutathione_Transferase_(cytos"/>
    <property type="match status" value="1"/>
</dbReference>
<dbReference type="InterPro" id="IPR036249">
    <property type="entry name" value="Thioredoxin-like_sf"/>
</dbReference>
<dbReference type="STRING" id="1945520.A1019T_00471"/>
<dbReference type="NCBIfam" id="TIGR01262">
    <property type="entry name" value="maiA"/>
    <property type="match status" value="1"/>
</dbReference>
<dbReference type="Gene3D" id="3.40.30.10">
    <property type="entry name" value="Glutaredoxin"/>
    <property type="match status" value="1"/>
</dbReference>
<protein>
    <submittedName>
        <fullName evidence="4">Maleylpyruvate isomerase</fullName>
        <ecNumber evidence="4">5.2.1.4</ecNumber>
    </submittedName>
</protein>
<feature type="domain" description="GST C-terminal" evidence="3">
    <location>
        <begin position="96"/>
        <end position="224"/>
    </location>
</feature>
<dbReference type="InterPro" id="IPR036282">
    <property type="entry name" value="Glutathione-S-Trfase_C_sf"/>
</dbReference>
<dbReference type="CDD" id="cd03042">
    <property type="entry name" value="GST_N_Zeta"/>
    <property type="match status" value="1"/>
</dbReference>
<dbReference type="Pfam" id="PF13410">
    <property type="entry name" value="GST_C_2"/>
    <property type="match status" value="1"/>
</dbReference>
<dbReference type="CDD" id="cd03191">
    <property type="entry name" value="GST_C_Zeta"/>
    <property type="match status" value="1"/>
</dbReference>
<dbReference type="GO" id="GO:0050077">
    <property type="term" value="F:maleylpyruvate isomerase activity"/>
    <property type="evidence" value="ECO:0007669"/>
    <property type="project" value="UniProtKB-EC"/>
</dbReference>
<accession>A0A1R4EDG9</accession>
<keyword evidence="5" id="KW-1185">Reference proteome</keyword>
<dbReference type="Proteomes" id="UP000188169">
    <property type="component" value="Unassembled WGS sequence"/>
</dbReference>
<dbReference type="PANTHER" id="PTHR42673">
    <property type="entry name" value="MALEYLACETOACETATE ISOMERASE"/>
    <property type="match status" value="1"/>
</dbReference>
<dbReference type="GO" id="GO:0005737">
    <property type="term" value="C:cytoplasm"/>
    <property type="evidence" value="ECO:0007669"/>
    <property type="project" value="InterPro"/>
</dbReference>
<dbReference type="FunFam" id="1.20.1050.10:FF:000017">
    <property type="entry name" value="Maleylacetoacetate isomerase"/>
    <property type="match status" value="1"/>
</dbReference>
<evidence type="ECO:0000313" key="5">
    <source>
        <dbReference type="Proteomes" id="UP000188169"/>
    </source>
</evidence>
<dbReference type="InterPro" id="IPR034330">
    <property type="entry name" value="GST_Zeta_C"/>
</dbReference>
<keyword evidence="4" id="KW-0670">Pyruvate</keyword>
<dbReference type="PROSITE" id="PS50404">
    <property type="entry name" value="GST_NTER"/>
    <property type="match status" value="1"/>
</dbReference>
<organism evidence="4 5">
    <name type="scientific">Psychrobacter pasteurii</name>
    <dbReference type="NCBI Taxonomy" id="1945520"/>
    <lineage>
        <taxon>Bacteria</taxon>
        <taxon>Pseudomonadati</taxon>
        <taxon>Pseudomonadota</taxon>
        <taxon>Gammaproteobacteria</taxon>
        <taxon>Moraxellales</taxon>
        <taxon>Moraxellaceae</taxon>
        <taxon>Psychrobacter</taxon>
    </lineage>
</organism>
<dbReference type="GO" id="GO:0006559">
    <property type="term" value="P:L-phenylalanine catabolic process"/>
    <property type="evidence" value="ECO:0007669"/>
    <property type="project" value="TreeGrafter"/>
</dbReference>
<dbReference type="SFLD" id="SFLDG00358">
    <property type="entry name" value="Main_(cytGST)"/>
    <property type="match status" value="1"/>
</dbReference>
<reference evidence="5" key="1">
    <citation type="submission" date="2017-02" db="EMBL/GenBank/DDBJ databases">
        <authorList>
            <person name="Mornico D."/>
        </authorList>
    </citation>
    <scope>NUCLEOTIDE SEQUENCE [LARGE SCALE GENOMIC DNA]</scope>
</reference>
<dbReference type="AlphaFoldDB" id="A0A1R4EDG9"/>
<name>A0A1R4EDG9_9GAMM</name>
<dbReference type="Pfam" id="PF13409">
    <property type="entry name" value="GST_N_2"/>
    <property type="match status" value="1"/>
</dbReference>
<dbReference type="OrthoDB" id="509852at2"/>
<dbReference type="InterPro" id="IPR010987">
    <property type="entry name" value="Glutathione-S-Trfase_C-like"/>
</dbReference>
<dbReference type="PANTHER" id="PTHR42673:SF21">
    <property type="entry name" value="GLUTATHIONE S-TRANSFERASE YFCF"/>
    <property type="match status" value="1"/>
</dbReference>
<dbReference type="InterPro" id="IPR004045">
    <property type="entry name" value="Glutathione_S-Trfase_N"/>
</dbReference>
<dbReference type="SUPFAM" id="SSF47616">
    <property type="entry name" value="GST C-terminal domain-like"/>
    <property type="match status" value="1"/>
</dbReference>
<sequence>MMKLYGYFRSGTSHRTRIAMNLKQLDYESISVNLAQDEQLESAFKSINPQGLVPVLQASALEASKSETQDLVMFQSPAILEWLEEAYPQHPLLPQELTGRVKVRALSAMIGCDIHPINNRRILQYLRNELNVDESQVMAWCQRWISDGFTALESLLAQDKERGNFCYGNQPTLADCYLIPQVYSARRFKVDLTPYPNIVAIDKHCHTLPAFIEAAPENQADAPSS</sequence>
<comment type="similarity">
    <text evidence="1">Belongs to the GST superfamily. Zeta family.</text>
</comment>
<dbReference type="GO" id="GO:0004364">
    <property type="term" value="F:glutathione transferase activity"/>
    <property type="evidence" value="ECO:0007669"/>
    <property type="project" value="TreeGrafter"/>
</dbReference>
<evidence type="ECO:0000259" key="2">
    <source>
        <dbReference type="PROSITE" id="PS50404"/>
    </source>
</evidence>
<dbReference type="PROSITE" id="PS50405">
    <property type="entry name" value="GST_CTER"/>
    <property type="match status" value="1"/>
</dbReference>
<dbReference type="EMBL" id="FUGD01000049">
    <property type="protein sequence ID" value="SJM36510.1"/>
    <property type="molecule type" value="Genomic_DNA"/>
</dbReference>
<dbReference type="GO" id="GO:0006749">
    <property type="term" value="P:glutathione metabolic process"/>
    <property type="evidence" value="ECO:0007669"/>
    <property type="project" value="TreeGrafter"/>
</dbReference>
<gene>
    <name evidence="4" type="primary">nagL</name>
    <name evidence="4" type="ORF">A1019T_00471</name>
</gene>
<dbReference type="EC" id="5.2.1.4" evidence="4"/>